<dbReference type="Proteomes" id="UP000054564">
    <property type="component" value="Unassembled WGS sequence"/>
</dbReference>
<evidence type="ECO:0000313" key="3">
    <source>
        <dbReference type="EMBL" id="KNE88369.1"/>
    </source>
</evidence>
<dbReference type="AlphaFoldDB" id="A0A0L0UNN0"/>
<comment type="caution">
    <text evidence="3">The sequence shown here is derived from an EMBL/GenBank/DDBJ whole genome shotgun (WGS) entry which is preliminary data.</text>
</comment>
<evidence type="ECO:0000256" key="1">
    <source>
        <dbReference type="SAM" id="Phobius"/>
    </source>
</evidence>
<gene>
    <name evidence="3" type="ORF">PSTG_18231</name>
</gene>
<sequence length="133" mass="13445">MPTTASRPVFILLGLFAGVTAVIKAPSMLTGILGNHNMALSEGLSTIIGMKAVTGGIKTVGGTLLLGSKKKRLVMSRSLGEKANIVNTAGGIVGASRIVKHGYSAIKNHDEKLKSTALATGALVGAFTGTITG</sequence>
<accession>A0A0L0UNN0</accession>
<keyword evidence="1" id="KW-1133">Transmembrane helix</keyword>
<name>A0A0L0UNN0_9BASI</name>
<evidence type="ECO:0000313" key="4">
    <source>
        <dbReference type="Proteomes" id="UP000054564"/>
    </source>
</evidence>
<keyword evidence="1" id="KW-0812">Transmembrane</keyword>
<evidence type="ECO:0000256" key="2">
    <source>
        <dbReference type="SAM" id="SignalP"/>
    </source>
</evidence>
<feature type="transmembrane region" description="Helical" evidence="1">
    <location>
        <begin position="45"/>
        <end position="67"/>
    </location>
</feature>
<keyword evidence="4" id="KW-1185">Reference proteome</keyword>
<organism evidence="3 4">
    <name type="scientific">Puccinia striiformis f. sp. tritici PST-78</name>
    <dbReference type="NCBI Taxonomy" id="1165861"/>
    <lineage>
        <taxon>Eukaryota</taxon>
        <taxon>Fungi</taxon>
        <taxon>Dikarya</taxon>
        <taxon>Basidiomycota</taxon>
        <taxon>Pucciniomycotina</taxon>
        <taxon>Pucciniomycetes</taxon>
        <taxon>Pucciniales</taxon>
        <taxon>Pucciniaceae</taxon>
        <taxon>Puccinia</taxon>
    </lineage>
</organism>
<feature type="chain" id="PRO_5005548883" evidence="2">
    <location>
        <begin position="22"/>
        <end position="133"/>
    </location>
</feature>
<feature type="non-terminal residue" evidence="3">
    <location>
        <position position="133"/>
    </location>
</feature>
<protein>
    <submittedName>
        <fullName evidence="3">Uncharacterized protein</fullName>
    </submittedName>
</protein>
<dbReference type="EMBL" id="AJIL01002238">
    <property type="protein sequence ID" value="KNE88369.1"/>
    <property type="molecule type" value="Genomic_DNA"/>
</dbReference>
<keyword evidence="1" id="KW-0472">Membrane</keyword>
<proteinExistence type="predicted"/>
<keyword evidence="2" id="KW-0732">Signal</keyword>
<reference evidence="4" key="1">
    <citation type="submission" date="2014-03" db="EMBL/GenBank/DDBJ databases">
        <title>The Genome Sequence of Puccinia striiformis f. sp. tritici PST-78.</title>
        <authorList>
            <consortium name="The Broad Institute Genome Sequencing Platform"/>
            <person name="Cuomo C."/>
            <person name="Hulbert S."/>
            <person name="Chen X."/>
            <person name="Walker B."/>
            <person name="Young S.K."/>
            <person name="Zeng Q."/>
            <person name="Gargeya S."/>
            <person name="Fitzgerald M."/>
            <person name="Haas B."/>
            <person name="Abouelleil A."/>
            <person name="Alvarado L."/>
            <person name="Arachchi H.M."/>
            <person name="Berlin A.M."/>
            <person name="Chapman S.B."/>
            <person name="Goldberg J."/>
            <person name="Griggs A."/>
            <person name="Gujja S."/>
            <person name="Hansen M."/>
            <person name="Howarth C."/>
            <person name="Imamovic A."/>
            <person name="Larimer J."/>
            <person name="McCowan C."/>
            <person name="Montmayeur A."/>
            <person name="Murphy C."/>
            <person name="Neiman D."/>
            <person name="Pearson M."/>
            <person name="Priest M."/>
            <person name="Roberts A."/>
            <person name="Saif S."/>
            <person name="Shea T."/>
            <person name="Sisk P."/>
            <person name="Sykes S."/>
            <person name="Wortman J."/>
            <person name="Nusbaum C."/>
            <person name="Birren B."/>
        </authorList>
    </citation>
    <scope>NUCLEOTIDE SEQUENCE [LARGE SCALE GENOMIC DNA]</scope>
    <source>
        <strain evidence="4">race PST-78</strain>
    </source>
</reference>
<feature type="signal peptide" evidence="2">
    <location>
        <begin position="1"/>
        <end position="21"/>
    </location>
</feature>